<evidence type="ECO:0000313" key="1">
    <source>
        <dbReference type="EMBL" id="KIJ37538.1"/>
    </source>
</evidence>
<dbReference type="Proteomes" id="UP000054279">
    <property type="component" value="Unassembled WGS sequence"/>
</dbReference>
<evidence type="ECO:0000313" key="2">
    <source>
        <dbReference type="Proteomes" id="UP000054279"/>
    </source>
</evidence>
<dbReference type="AlphaFoldDB" id="A0A0C9U3S8"/>
<dbReference type="EMBL" id="KN837168">
    <property type="protein sequence ID" value="KIJ37538.1"/>
    <property type="molecule type" value="Genomic_DNA"/>
</dbReference>
<reference evidence="1 2" key="1">
    <citation type="submission" date="2014-06" db="EMBL/GenBank/DDBJ databases">
        <title>Evolutionary Origins and Diversification of the Mycorrhizal Mutualists.</title>
        <authorList>
            <consortium name="DOE Joint Genome Institute"/>
            <consortium name="Mycorrhizal Genomics Consortium"/>
            <person name="Kohler A."/>
            <person name="Kuo A."/>
            <person name="Nagy L.G."/>
            <person name="Floudas D."/>
            <person name="Copeland A."/>
            <person name="Barry K.W."/>
            <person name="Cichocki N."/>
            <person name="Veneault-Fourrey C."/>
            <person name="LaButti K."/>
            <person name="Lindquist E.A."/>
            <person name="Lipzen A."/>
            <person name="Lundell T."/>
            <person name="Morin E."/>
            <person name="Murat C."/>
            <person name="Riley R."/>
            <person name="Ohm R."/>
            <person name="Sun H."/>
            <person name="Tunlid A."/>
            <person name="Henrissat B."/>
            <person name="Grigoriev I.V."/>
            <person name="Hibbett D.S."/>
            <person name="Martin F."/>
        </authorList>
    </citation>
    <scope>NUCLEOTIDE SEQUENCE [LARGE SCALE GENOMIC DNA]</scope>
    <source>
        <strain evidence="1 2">SS14</strain>
    </source>
</reference>
<sequence length="199" mass="23042">MFDSSANSQPGIGRIMASTMRMIYAREDPTVKDNELLTKMCNLEKHIHLFHNVTQKTFCFFQYGSHEQDTKGCCYLCYINGITSIQSRSINWHSLQCHVHQWRQHQNDEHLQHPSWLRRPKKKHGMLKVRVLYSSSNVDLQSIKALHLHFLDLPPLPTYLSDIPEGPHIPMGQHVPITNLPPFTNLPPLPLSMIQLPVF</sequence>
<gene>
    <name evidence="1" type="ORF">M422DRAFT_50349</name>
</gene>
<proteinExistence type="predicted"/>
<dbReference type="HOGENOM" id="CLU_1267608_0_0_1"/>
<protein>
    <submittedName>
        <fullName evidence="1">Uncharacterized protein</fullName>
    </submittedName>
</protein>
<accession>A0A0C9U3S8</accession>
<keyword evidence="2" id="KW-1185">Reference proteome</keyword>
<name>A0A0C9U3S8_SPHS4</name>
<organism evidence="1 2">
    <name type="scientific">Sphaerobolus stellatus (strain SS14)</name>
    <dbReference type="NCBI Taxonomy" id="990650"/>
    <lineage>
        <taxon>Eukaryota</taxon>
        <taxon>Fungi</taxon>
        <taxon>Dikarya</taxon>
        <taxon>Basidiomycota</taxon>
        <taxon>Agaricomycotina</taxon>
        <taxon>Agaricomycetes</taxon>
        <taxon>Phallomycetidae</taxon>
        <taxon>Geastrales</taxon>
        <taxon>Sphaerobolaceae</taxon>
        <taxon>Sphaerobolus</taxon>
    </lineage>
</organism>